<accession>H5XB99</accession>
<keyword evidence="5 10" id="KW-0808">Transferase</keyword>
<reference evidence="10 11" key="1">
    <citation type="journal article" date="2012" name="Stand. Genomic Sci.">
        <title>Genome sequence of the ocean sediment bacterium Saccharomonospora marina type strain (XMU15(T)).</title>
        <authorList>
            <person name="Klenk H.P."/>
            <person name="Lu M."/>
            <person name="Lucas S."/>
            <person name="Lapidus A."/>
            <person name="Copeland A."/>
            <person name="Pitluck S."/>
            <person name="Goodwin L.A."/>
            <person name="Han C."/>
            <person name="Tapia R."/>
            <person name="Brambilla E.M."/>
            <person name="Potter G."/>
            <person name="Land M."/>
            <person name="Ivanova N."/>
            <person name="Rohde M."/>
            <person name="Goker M."/>
            <person name="Detter J.C."/>
            <person name="Li W.J."/>
            <person name="Kyrpides N.C."/>
            <person name="Woyke T."/>
        </authorList>
    </citation>
    <scope>NUCLEOTIDE SEQUENCE [LARGE SCALE GENOMIC DNA]</scope>
    <source>
        <strain evidence="10 11">XMU15</strain>
    </source>
</reference>
<dbReference type="PANTHER" id="PTHR10815">
    <property type="entry name" value="METHYLATED-DNA--PROTEIN-CYSTEINE METHYLTRANSFERASE"/>
    <property type="match status" value="1"/>
</dbReference>
<dbReference type="Gene3D" id="1.10.10.10">
    <property type="entry name" value="Winged helix-like DNA-binding domain superfamily/Winged helix DNA-binding domain"/>
    <property type="match status" value="1"/>
</dbReference>
<evidence type="ECO:0000256" key="2">
    <source>
        <dbReference type="ARBA" id="ARBA00008711"/>
    </source>
</evidence>
<dbReference type="SUPFAM" id="SSF46767">
    <property type="entry name" value="Methylated DNA-protein cysteine methyltransferase, C-terminal domain"/>
    <property type="match status" value="1"/>
</dbReference>
<evidence type="ECO:0000256" key="7">
    <source>
        <dbReference type="ARBA" id="ARBA00023204"/>
    </source>
</evidence>
<dbReference type="STRING" id="882083.SacmaDRAFT_1042"/>
<keyword evidence="6" id="KW-0227">DNA damage</keyword>
<protein>
    <recommendedName>
        <fullName evidence="3">methylated-DNA--[protein]-cysteine S-methyltransferase</fullName>
        <ecNumber evidence="3">2.1.1.63</ecNumber>
    </recommendedName>
</protein>
<dbReference type="PROSITE" id="PS00374">
    <property type="entry name" value="MGMT"/>
    <property type="match status" value="1"/>
</dbReference>
<proteinExistence type="inferred from homology"/>
<evidence type="ECO:0000256" key="5">
    <source>
        <dbReference type="ARBA" id="ARBA00022679"/>
    </source>
</evidence>
<evidence type="ECO:0000256" key="3">
    <source>
        <dbReference type="ARBA" id="ARBA00011918"/>
    </source>
</evidence>
<dbReference type="GO" id="GO:0032259">
    <property type="term" value="P:methylation"/>
    <property type="evidence" value="ECO:0007669"/>
    <property type="project" value="UniProtKB-KW"/>
</dbReference>
<dbReference type="InterPro" id="IPR036388">
    <property type="entry name" value="WH-like_DNA-bd_sf"/>
</dbReference>
<dbReference type="Gene3D" id="3.30.160.70">
    <property type="entry name" value="Methylated DNA-protein cysteine methyltransferase domain"/>
    <property type="match status" value="1"/>
</dbReference>
<dbReference type="HOGENOM" id="CLU_000445_52_2_11"/>
<dbReference type="AlphaFoldDB" id="H5XB99"/>
<evidence type="ECO:0000256" key="6">
    <source>
        <dbReference type="ARBA" id="ARBA00022763"/>
    </source>
</evidence>
<organism evidence="10 11">
    <name type="scientific">Saccharomonospora marina XMU15</name>
    <dbReference type="NCBI Taxonomy" id="882083"/>
    <lineage>
        <taxon>Bacteria</taxon>
        <taxon>Bacillati</taxon>
        <taxon>Actinomycetota</taxon>
        <taxon>Actinomycetes</taxon>
        <taxon>Pseudonocardiales</taxon>
        <taxon>Pseudonocardiaceae</taxon>
        <taxon>Saccharomonospora</taxon>
    </lineage>
</organism>
<dbReference type="NCBIfam" id="TIGR00589">
    <property type="entry name" value="ogt"/>
    <property type="match status" value="1"/>
</dbReference>
<sequence length="188" mass="19968">MARRNVCGVVAQGFAVFETALGHCGVAWDERAVVGCQLPEGSPERTRARLADRYPSAREQHPPEHARAASEGIAALLRGERVDLTDVPLGMDGVPRFHRLVYELVRTIEPGDTVTYGEVATRLGYPGAARAVGQAMGSNPFAPIVPCHRVLAAGGGAGGFSATGGVATKRRMLELEGVHLEEPTLFDL</sequence>
<dbReference type="InterPro" id="IPR014048">
    <property type="entry name" value="MethylDNA_cys_MeTrfase_DNA-bd"/>
</dbReference>
<keyword evidence="7" id="KW-0234">DNA repair</keyword>
<feature type="domain" description="Methylated-DNA-[protein]-cysteine S-methyltransferase DNA binding" evidence="9">
    <location>
        <begin position="97"/>
        <end position="178"/>
    </location>
</feature>
<evidence type="ECO:0000256" key="1">
    <source>
        <dbReference type="ARBA" id="ARBA00001286"/>
    </source>
</evidence>
<keyword evidence="4 10" id="KW-0489">Methyltransferase</keyword>
<dbReference type="Proteomes" id="UP000004926">
    <property type="component" value="Chromosome"/>
</dbReference>
<keyword evidence="11" id="KW-1185">Reference proteome</keyword>
<comment type="catalytic activity">
    <reaction evidence="8">
        <text>a 6-O-methyl-2'-deoxyguanosine in DNA + L-cysteinyl-[protein] = S-methyl-L-cysteinyl-[protein] + a 2'-deoxyguanosine in DNA</text>
        <dbReference type="Rhea" id="RHEA:24000"/>
        <dbReference type="Rhea" id="RHEA-COMP:10131"/>
        <dbReference type="Rhea" id="RHEA-COMP:10132"/>
        <dbReference type="Rhea" id="RHEA-COMP:11367"/>
        <dbReference type="Rhea" id="RHEA-COMP:11368"/>
        <dbReference type="ChEBI" id="CHEBI:29950"/>
        <dbReference type="ChEBI" id="CHEBI:82612"/>
        <dbReference type="ChEBI" id="CHEBI:85445"/>
        <dbReference type="ChEBI" id="CHEBI:85448"/>
        <dbReference type="EC" id="2.1.1.63"/>
    </reaction>
</comment>
<dbReference type="Pfam" id="PF01035">
    <property type="entry name" value="DNA_binding_1"/>
    <property type="match status" value="1"/>
</dbReference>
<gene>
    <name evidence="10" type="ORF">SacmaDRAFT_1042</name>
</gene>
<dbReference type="GO" id="GO:0003908">
    <property type="term" value="F:methylated-DNA-[protein]-cysteine S-methyltransferase activity"/>
    <property type="evidence" value="ECO:0007669"/>
    <property type="project" value="UniProtKB-EC"/>
</dbReference>
<dbReference type="FunFam" id="1.10.10.10:FF:000214">
    <property type="entry name" value="Methylated-DNA--protein-cysteine methyltransferase"/>
    <property type="match status" value="1"/>
</dbReference>
<dbReference type="GO" id="GO:0006281">
    <property type="term" value="P:DNA repair"/>
    <property type="evidence" value="ECO:0007669"/>
    <property type="project" value="UniProtKB-KW"/>
</dbReference>
<evidence type="ECO:0000313" key="11">
    <source>
        <dbReference type="Proteomes" id="UP000004926"/>
    </source>
</evidence>
<comment type="similarity">
    <text evidence="2">Belongs to the MGMT family.</text>
</comment>
<dbReference type="PANTHER" id="PTHR10815:SF5">
    <property type="entry name" value="METHYLATED-DNA--PROTEIN-CYSTEINE METHYLTRANSFERASE"/>
    <property type="match status" value="1"/>
</dbReference>
<dbReference type="InterPro" id="IPR001497">
    <property type="entry name" value="MethylDNA_cys_MeTrfase_AS"/>
</dbReference>
<dbReference type="InterPro" id="IPR036217">
    <property type="entry name" value="MethylDNA_cys_MeTrfase_DNAb"/>
</dbReference>
<dbReference type="SUPFAM" id="SSF53155">
    <property type="entry name" value="Methylated DNA-protein cysteine methyltransferase domain"/>
    <property type="match status" value="1"/>
</dbReference>
<comment type="catalytic activity">
    <reaction evidence="1">
        <text>a 4-O-methyl-thymidine in DNA + L-cysteinyl-[protein] = a thymidine in DNA + S-methyl-L-cysteinyl-[protein]</text>
        <dbReference type="Rhea" id="RHEA:53428"/>
        <dbReference type="Rhea" id="RHEA-COMP:10131"/>
        <dbReference type="Rhea" id="RHEA-COMP:10132"/>
        <dbReference type="Rhea" id="RHEA-COMP:13555"/>
        <dbReference type="Rhea" id="RHEA-COMP:13556"/>
        <dbReference type="ChEBI" id="CHEBI:29950"/>
        <dbReference type="ChEBI" id="CHEBI:82612"/>
        <dbReference type="ChEBI" id="CHEBI:137386"/>
        <dbReference type="ChEBI" id="CHEBI:137387"/>
        <dbReference type="EC" id="2.1.1.63"/>
    </reaction>
</comment>
<dbReference type="eggNOG" id="COG0350">
    <property type="taxonomic scope" value="Bacteria"/>
</dbReference>
<evidence type="ECO:0000313" key="10">
    <source>
        <dbReference type="EMBL" id="EHR49334.1"/>
    </source>
</evidence>
<evidence type="ECO:0000259" key="9">
    <source>
        <dbReference type="Pfam" id="PF01035"/>
    </source>
</evidence>
<evidence type="ECO:0000256" key="4">
    <source>
        <dbReference type="ARBA" id="ARBA00022603"/>
    </source>
</evidence>
<dbReference type="EC" id="2.1.1.63" evidence="3"/>
<name>H5XB99_9PSEU</name>
<dbReference type="EMBL" id="CM001439">
    <property type="protein sequence ID" value="EHR49334.1"/>
    <property type="molecule type" value="Genomic_DNA"/>
</dbReference>
<dbReference type="CDD" id="cd06445">
    <property type="entry name" value="ATase"/>
    <property type="match status" value="1"/>
</dbReference>
<evidence type="ECO:0000256" key="8">
    <source>
        <dbReference type="ARBA" id="ARBA00049348"/>
    </source>
</evidence>
<dbReference type="InterPro" id="IPR036631">
    <property type="entry name" value="MGMT_N_sf"/>
</dbReference>